<evidence type="ECO:0000313" key="2">
    <source>
        <dbReference type="EMBL" id="WMS86064.1"/>
    </source>
</evidence>
<evidence type="ECO:0000313" key="3">
    <source>
        <dbReference type="Proteomes" id="UP001239782"/>
    </source>
</evidence>
<dbReference type="Gene3D" id="1.25.40.10">
    <property type="entry name" value="Tetratricopeptide repeat domain"/>
    <property type="match status" value="1"/>
</dbReference>
<dbReference type="KEGG" id="plei:Q9312_12635"/>
<dbReference type="Pfam" id="PF13529">
    <property type="entry name" value="Peptidase_C39_2"/>
    <property type="match status" value="1"/>
</dbReference>
<sequence>MLAFSTFLLLSACASTPQTEQILSTKSSRYQLSKVIQNVPFYPQQDFFCGPTTLAEVAQFYDLDESPESIAPTLFVPKLQGSLQIEMTAATRQLSLIAYSESGKISQLLELIEQDIPVIILQNLGLDWLPQWHYAVVVGYDLNTEDIILHSGQRKHYRQPLSVFERTWARANYWLLIPLPTTVASATLNPFIYTRSSYDLIKSGHVEAGLEGLKTATSRWKEQWLAYFLLGNHFIEENTEKSINWFYSGYQYASNEAAYLNNFAHVLSKARCKAYADTVIQQALKLDPDNQTYQATYRQIQNTLDNCQVILSDIKTSN</sequence>
<dbReference type="Proteomes" id="UP001239782">
    <property type="component" value="Chromosome"/>
</dbReference>
<accession>A0AA51X5Q4</accession>
<dbReference type="SUPFAM" id="SSF48452">
    <property type="entry name" value="TPR-like"/>
    <property type="match status" value="1"/>
</dbReference>
<keyword evidence="3" id="KW-1185">Reference proteome</keyword>
<name>A0AA51X5Q4_9GAMM</name>
<feature type="domain" description="Peptidase C39-like" evidence="1">
    <location>
        <begin position="37"/>
        <end position="150"/>
    </location>
</feature>
<dbReference type="EMBL" id="CP133548">
    <property type="protein sequence ID" value="WMS86064.1"/>
    <property type="molecule type" value="Genomic_DNA"/>
</dbReference>
<organism evidence="2 3">
    <name type="scientific">Pleionea litopenaei</name>
    <dbReference type="NCBI Taxonomy" id="3070815"/>
    <lineage>
        <taxon>Bacteria</taxon>
        <taxon>Pseudomonadati</taxon>
        <taxon>Pseudomonadota</taxon>
        <taxon>Gammaproteobacteria</taxon>
        <taxon>Oceanospirillales</taxon>
        <taxon>Pleioneaceae</taxon>
        <taxon>Pleionea</taxon>
    </lineage>
</organism>
<reference evidence="2 3" key="1">
    <citation type="submission" date="2023-08" db="EMBL/GenBank/DDBJ databases">
        <title>Pleionea litopenaei sp. nov., isolated from stomach of juvenile Litopenaeus vannamei.</title>
        <authorList>
            <person name="Rho A.M."/>
            <person name="Hwang C.Y."/>
        </authorList>
    </citation>
    <scope>NUCLEOTIDE SEQUENCE [LARGE SCALE GENOMIC DNA]</scope>
    <source>
        <strain evidence="2 3">HL-JVS1</strain>
    </source>
</reference>
<dbReference type="InterPro" id="IPR039564">
    <property type="entry name" value="Peptidase_C39-like"/>
</dbReference>
<protein>
    <submittedName>
        <fullName evidence="2">PA2778 family cysteine peptidase</fullName>
    </submittedName>
</protein>
<evidence type="ECO:0000259" key="1">
    <source>
        <dbReference type="Pfam" id="PF13529"/>
    </source>
</evidence>
<dbReference type="RefSeq" id="WP_309201215.1">
    <property type="nucleotide sequence ID" value="NZ_CP133548.1"/>
</dbReference>
<dbReference type="Gene3D" id="3.90.70.10">
    <property type="entry name" value="Cysteine proteinases"/>
    <property type="match status" value="1"/>
</dbReference>
<gene>
    <name evidence="2" type="ORF">Q9312_12635</name>
</gene>
<dbReference type="NCBIfam" id="NF033920">
    <property type="entry name" value="C39_PA2778_fam"/>
    <property type="match status" value="1"/>
</dbReference>
<dbReference type="InterPro" id="IPR011990">
    <property type="entry name" value="TPR-like_helical_dom_sf"/>
</dbReference>
<dbReference type="AlphaFoldDB" id="A0AA51X5Q4"/>
<proteinExistence type="predicted"/>